<evidence type="ECO:0000256" key="3">
    <source>
        <dbReference type="ARBA" id="ARBA00022777"/>
    </source>
</evidence>
<evidence type="ECO:0000259" key="5">
    <source>
        <dbReference type="Pfam" id="PF13657"/>
    </source>
</evidence>
<sequence length="430" mass="48099">MENRKLFAFANGRLVGSLLDTNDIWSFAYEDDWVNSEGAFPLSPKIPLTVERLVDGSSERPVQWFFDNLLPEEAMREVIAREAKLDTSDAWGLLSYFGRETAGALTLLGEGDDEPAGGRQILTLEELETRIQAMPQQALTAKAPKRMSAAGAQQKLLVIMDGQPPECTLFEPVGSEPSMHLLKPDQRSTNYPHSAINEFFCMQLARKMGLKVPPTHFLRAPSPCYLIDRFDRDSSTQPATRRHTLDATQLLGISRAYKYHEANVESLRRCIELTSTKATTRLAIFQWSVFNVLIGNADAHLKNISFFSTDRGYNLAPFYDMVSTVAYNNITYQASGERWPNCELTIPLGNAKFFNEVTRDEVLVFAEQLGLRRAGAERVLDGFLAGLDDKVLQVREAVNAIAKPNAGEHRLLTGIEVKPLKEMGRKLARA</sequence>
<dbReference type="Gene3D" id="1.10.1070.20">
    <property type="match status" value="1"/>
</dbReference>
<evidence type="ECO:0000313" key="7">
    <source>
        <dbReference type="Proteomes" id="UP000214720"/>
    </source>
</evidence>
<keyword evidence="2" id="KW-0808">Transferase</keyword>
<reference evidence="7" key="1">
    <citation type="submission" date="2017-01" db="EMBL/GenBank/DDBJ databases">
        <title>Genome Analysis of Deinococcus marmoris KOPRI26562.</title>
        <authorList>
            <person name="Kim J.H."/>
            <person name="Oh H.-M."/>
        </authorList>
    </citation>
    <scope>NUCLEOTIDE SEQUENCE [LARGE SCALE GENOMIC DNA]</scope>
    <source>
        <strain evidence="7">PAMC 26633</strain>
    </source>
</reference>
<dbReference type="InterPro" id="IPR012893">
    <property type="entry name" value="HipA-like_C"/>
</dbReference>
<dbReference type="GO" id="GO:0004674">
    <property type="term" value="F:protein serine/threonine kinase activity"/>
    <property type="evidence" value="ECO:0007669"/>
    <property type="project" value="TreeGrafter"/>
</dbReference>
<comment type="similarity">
    <text evidence="1">Belongs to the HipA Ser/Thr kinase family.</text>
</comment>
<gene>
    <name evidence="6" type="ORF">BSU04_36715</name>
</gene>
<dbReference type="RefSeq" id="WP_089164842.1">
    <property type="nucleotide sequence ID" value="NZ_MTHB01000247.1"/>
</dbReference>
<organism evidence="6 7">
    <name type="scientific">Caballeronia sordidicola</name>
    <name type="common">Burkholderia sordidicola</name>
    <dbReference type="NCBI Taxonomy" id="196367"/>
    <lineage>
        <taxon>Bacteria</taxon>
        <taxon>Pseudomonadati</taxon>
        <taxon>Pseudomonadota</taxon>
        <taxon>Betaproteobacteria</taxon>
        <taxon>Burkholderiales</taxon>
        <taxon>Burkholderiaceae</taxon>
        <taxon>Caballeronia</taxon>
    </lineage>
</organism>
<proteinExistence type="inferred from homology"/>
<feature type="domain" description="HipA-like C-terminal" evidence="4">
    <location>
        <begin position="147"/>
        <end position="381"/>
    </location>
</feature>
<evidence type="ECO:0000256" key="1">
    <source>
        <dbReference type="ARBA" id="ARBA00010164"/>
    </source>
</evidence>
<evidence type="ECO:0000313" key="6">
    <source>
        <dbReference type="EMBL" id="OXC73454.1"/>
    </source>
</evidence>
<dbReference type="NCBIfam" id="TIGR03071">
    <property type="entry name" value="couple_hipA"/>
    <property type="match status" value="1"/>
</dbReference>
<dbReference type="GO" id="GO:0005829">
    <property type="term" value="C:cytosol"/>
    <property type="evidence" value="ECO:0007669"/>
    <property type="project" value="TreeGrafter"/>
</dbReference>
<name>A0A226WQI9_CABSO</name>
<feature type="domain" description="HipA N-terminal subdomain 1" evidence="5">
    <location>
        <begin position="9"/>
        <end position="107"/>
    </location>
</feature>
<dbReference type="AlphaFoldDB" id="A0A226WQI9"/>
<dbReference type="PANTHER" id="PTHR37419">
    <property type="entry name" value="SERINE/THREONINE-PROTEIN KINASE TOXIN HIPA"/>
    <property type="match status" value="1"/>
</dbReference>
<protein>
    <submittedName>
        <fullName evidence="6">Protein hipA</fullName>
    </submittedName>
</protein>
<accession>A0A226WQI9</accession>
<dbReference type="Pfam" id="PF13657">
    <property type="entry name" value="Couple_hipA"/>
    <property type="match status" value="1"/>
</dbReference>
<evidence type="ECO:0000256" key="2">
    <source>
        <dbReference type="ARBA" id="ARBA00022679"/>
    </source>
</evidence>
<dbReference type="InterPro" id="IPR052028">
    <property type="entry name" value="HipA_Ser/Thr_kinase"/>
</dbReference>
<evidence type="ECO:0000259" key="4">
    <source>
        <dbReference type="Pfam" id="PF07804"/>
    </source>
</evidence>
<dbReference type="InterPro" id="IPR017508">
    <property type="entry name" value="HipA_N1"/>
</dbReference>
<keyword evidence="3" id="KW-0418">Kinase</keyword>
<dbReference type="Proteomes" id="UP000214720">
    <property type="component" value="Unassembled WGS sequence"/>
</dbReference>
<dbReference type="PANTHER" id="PTHR37419:SF1">
    <property type="entry name" value="SERINE_THREONINE-PROTEIN KINASE TOXIN HIPA"/>
    <property type="match status" value="1"/>
</dbReference>
<dbReference type="OrthoDB" id="9805913at2"/>
<dbReference type="EMBL" id="MTHB01000247">
    <property type="protein sequence ID" value="OXC73454.1"/>
    <property type="molecule type" value="Genomic_DNA"/>
</dbReference>
<comment type="caution">
    <text evidence="6">The sequence shown here is derived from an EMBL/GenBank/DDBJ whole genome shotgun (WGS) entry which is preliminary data.</text>
</comment>
<dbReference type="Pfam" id="PF07804">
    <property type="entry name" value="HipA_C"/>
    <property type="match status" value="1"/>
</dbReference>